<gene>
    <name evidence="8" type="ORF">GJ700_32315</name>
</gene>
<keyword evidence="9" id="KW-1185">Reference proteome</keyword>
<comment type="caution">
    <text evidence="8">The sequence shown here is derived from an EMBL/GenBank/DDBJ whole genome shotgun (WGS) entry which is preliminary data.</text>
</comment>
<organism evidence="8 9">
    <name type="scientific">Pseudoduganella rivuli</name>
    <dbReference type="NCBI Taxonomy" id="2666085"/>
    <lineage>
        <taxon>Bacteria</taxon>
        <taxon>Pseudomonadati</taxon>
        <taxon>Pseudomonadota</taxon>
        <taxon>Betaproteobacteria</taxon>
        <taxon>Burkholderiales</taxon>
        <taxon>Oxalobacteraceae</taxon>
        <taxon>Telluria group</taxon>
        <taxon>Pseudoduganella</taxon>
    </lineage>
</organism>
<feature type="signal peptide" evidence="6">
    <location>
        <begin position="1"/>
        <end position="18"/>
    </location>
</feature>
<dbReference type="InterPro" id="IPR004843">
    <property type="entry name" value="Calcineurin-like_PHP"/>
</dbReference>
<dbReference type="GO" id="GO:0016020">
    <property type="term" value="C:membrane"/>
    <property type="evidence" value="ECO:0007669"/>
    <property type="project" value="GOC"/>
</dbReference>
<reference evidence="8 9" key="1">
    <citation type="submission" date="2019-11" db="EMBL/GenBank/DDBJ databases">
        <title>Novel species isolated from a subtropical stream in China.</title>
        <authorList>
            <person name="Lu H."/>
        </authorList>
    </citation>
    <scope>NUCLEOTIDE SEQUENCE [LARGE SCALE GENOMIC DNA]</scope>
    <source>
        <strain evidence="8 9">FT92W</strain>
    </source>
</reference>
<dbReference type="Proteomes" id="UP000446768">
    <property type="component" value="Unassembled WGS sequence"/>
</dbReference>
<evidence type="ECO:0000256" key="1">
    <source>
        <dbReference type="ARBA" id="ARBA00022475"/>
    </source>
</evidence>
<evidence type="ECO:0000256" key="6">
    <source>
        <dbReference type="SAM" id="SignalP"/>
    </source>
</evidence>
<protein>
    <recommendedName>
        <fullName evidence="7">Calcineurin-like phosphoesterase domain-containing protein</fullName>
    </recommendedName>
</protein>
<dbReference type="GO" id="GO:0046872">
    <property type="term" value="F:metal ion binding"/>
    <property type="evidence" value="ECO:0007669"/>
    <property type="project" value="UniProtKB-KW"/>
</dbReference>
<proteinExistence type="predicted"/>
<name>A0A7X2IUK4_9BURK</name>
<evidence type="ECO:0000256" key="2">
    <source>
        <dbReference type="ARBA" id="ARBA00022519"/>
    </source>
</evidence>
<evidence type="ECO:0000256" key="5">
    <source>
        <dbReference type="ARBA" id="ARBA00023211"/>
    </source>
</evidence>
<dbReference type="AlphaFoldDB" id="A0A7X2IUK4"/>
<dbReference type="InterPro" id="IPR043461">
    <property type="entry name" value="LpxH-like"/>
</dbReference>
<evidence type="ECO:0000256" key="4">
    <source>
        <dbReference type="ARBA" id="ARBA00023136"/>
    </source>
</evidence>
<evidence type="ECO:0000313" key="8">
    <source>
        <dbReference type="EMBL" id="MRV76406.1"/>
    </source>
</evidence>
<dbReference type="Gene3D" id="3.60.21.10">
    <property type="match status" value="1"/>
</dbReference>
<sequence length="528" mass="58775">MRKWLILVLAWFVSSAQGQLLSLSTSGPGPRPIFVISDLHLGVGKLNGRWHPMEDFRWPKAFDGFLKQVSADNPKGAHLVIAGDFLELWQHPTVACAQLKDTECGCTVEEMQRIVDDVLTAHPDEFRSIEAFLVSPNNAVTIIPGNHDAALIDDVIWERISTKINKGRDRFTRASNGSFTSDDGKIIVEHGHQQAFDVNSFPYWPGNVKLSCGTEVRYFRPWGENFVQSLYNDVEIKFPLVDNIVPDSAGAQIYKTYSEEIGTKWADMAKFIKFNLLQTSTYQKVQALNLPNGNEELSEEEVQRCQACLSDTLLTLENPLGQRTIAIESADALRGALKATAEQLRPEEARALCTRMATLQGGQLDLQSAGSKNPLCEKSLATGVRGALDPDGTAMVKQRIQELYDRQNGRLSVYVYGHTHESKKPFAVRVKDGLRISAANTGAFQRLMNVQYLDSKLLPNEGRIKALERLTHTDLASCYSVIKLGYDGRRVTNELKQWYMPESEEKGVFLDACDPLCSAPPANCPLGK</sequence>
<dbReference type="SUPFAM" id="SSF56300">
    <property type="entry name" value="Metallo-dependent phosphatases"/>
    <property type="match status" value="1"/>
</dbReference>
<keyword evidence="1" id="KW-1003">Cell membrane</keyword>
<dbReference type="Pfam" id="PF00149">
    <property type="entry name" value="Metallophos"/>
    <property type="match status" value="1"/>
</dbReference>
<dbReference type="EMBL" id="WKJJ01000032">
    <property type="protein sequence ID" value="MRV76406.1"/>
    <property type="molecule type" value="Genomic_DNA"/>
</dbReference>
<accession>A0A7X2IUK4</accession>
<dbReference type="PANTHER" id="PTHR34990">
    <property type="entry name" value="UDP-2,3-DIACYLGLUCOSAMINE HYDROLASE-RELATED"/>
    <property type="match status" value="1"/>
</dbReference>
<keyword evidence="4" id="KW-0472">Membrane</keyword>
<dbReference type="PANTHER" id="PTHR34990:SF2">
    <property type="entry name" value="BLL8164 PROTEIN"/>
    <property type="match status" value="1"/>
</dbReference>
<keyword evidence="6" id="KW-0732">Signal</keyword>
<dbReference type="GO" id="GO:0009245">
    <property type="term" value="P:lipid A biosynthetic process"/>
    <property type="evidence" value="ECO:0007669"/>
    <property type="project" value="TreeGrafter"/>
</dbReference>
<keyword evidence="3" id="KW-0479">Metal-binding</keyword>
<feature type="chain" id="PRO_5030735964" description="Calcineurin-like phosphoesterase domain-containing protein" evidence="6">
    <location>
        <begin position="19"/>
        <end position="528"/>
    </location>
</feature>
<feature type="domain" description="Calcineurin-like phosphoesterase" evidence="7">
    <location>
        <begin position="32"/>
        <end position="197"/>
    </location>
</feature>
<evidence type="ECO:0000313" key="9">
    <source>
        <dbReference type="Proteomes" id="UP000446768"/>
    </source>
</evidence>
<keyword evidence="5" id="KW-0464">Manganese</keyword>
<keyword evidence="2" id="KW-0997">Cell inner membrane</keyword>
<dbReference type="GO" id="GO:0008758">
    <property type="term" value="F:UDP-2,3-diacylglucosamine hydrolase activity"/>
    <property type="evidence" value="ECO:0007669"/>
    <property type="project" value="TreeGrafter"/>
</dbReference>
<dbReference type="RefSeq" id="WP_154381888.1">
    <property type="nucleotide sequence ID" value="NZ_WKJJ01000032.1"/>
</dbReference>
<evidence type="ECO:0000256" key="3">
    <source>
        <dbReference type="ARBA" id="ARBA00022723"/>
    </source>
</evidence>
<dbReference type="InterPro" id="IPR029052">
    <property type="entry name" value="Metallo-depent_PP-like"/>
</dbReference>
<evidence type="ECO:0000259" key="7">
    <source>
        <dbReference type="Pfam" id="PF00149"/>
    </source>
</evidence>